<reference evidence="2 3" key="1">
    <citation type="submission" date="2024-03" db="EMBL/GenBank/DDBJ databases">
        <title>Aureococcus anophagefferens CCMP1851 and Kratosvirus quantuckense: Draft genome of a second virus-susceptible host strain in the model system.</title>
        <authorList>
            <person name="Chase E."/>
            <person name="Truchon A.R."/>
            <person name="Schepens W."/>
            <person name="Wilhelm S.W."/>
        </authorList>
    </citation>
    <scope>NUCLEOTIDE SEQUENCE [LARGE SCALE GENOMIC DNA]</scope>
    <source>
        <strain evidence="2 3">CCMP1851</strain>
    </source>
</reference>
<name>A0ABR1G7M0_AURAN</name>
<dbReference type="EMBL" id="JBBJCI010000084">
    <property type="protein sequence ID" value="KAK7248939.1"/>
    <property type="molecule type" value="Genomic_DNA"/>
</dbReference>
<evidence type="ECO:0000313" key="2">
    <source>
        <dbReference type="EMBL" id="KAK7248939.1"/>
    </source>
</evidence>
<keyword evidence="3" id="KW-1185">Reference proteome</keyword>
<organism evidence="2 3">
    <name type="scientific">Aureococcus anophagefferens</name>
    <name type="common">Harmful bloom alga</name>
    <dbReference type="NCBI Taxonomy" id="44056"/>
    <lineage>
        <taxon>Eukaryota</taxon>
        <taxon>Sar</taxon>
        <taxon>Stramenopiles</taxon>
        <taxon>Ochrophyta</taxon>
        <taxon>Pelagophyceae</taxon>
        <taxon>Pelagomonadales</taxon>
        <taxon>Pelagomonadaceae</taxon>
        <taxon>Aureococcus</taxon>
    </lineage>
</organism>
<feature type="compositionally biased region" description="Polar residues" evidence="1">
    <location>
        <begin position="535"/>
        <end position="548"/>
    </location>
</feature>
<feature type="region of interest" description="Disordered" evidence="1">
    <location>
        <begin position="262"/>
        <end position="314"/>
    </location>
</feature>
<evidence type="ECO:0000256" key="1">
    <source>
        <dbReference type="SAM" id="MobiDB-lite"/>
    </source>
</evidence>
<comment type="caution">
    <text evidence="2">The sequence shown here is derived from an EMBL/GenBank/DDBJ whole genome shotgun (WGS) entry which is preliminary data.</text>
</comment>
<feature type="region of interest" description="Disordered" evidence="1">
    <location>
        <begin position="1"/>
        <end position="22"/>
    </location>
</feature>
<sequence length="548" mass="58727">MIAARKRLTGRPKLPENSKADGSLVMARRAQASAAAAAALERVRADQAHARLYRAADRIRAFRGADSFTTARLLGLVDGDAIRDERRHARSERLDMNREDRDAGDGGHFGYVPFPSSELFGKIPRGDAPRTVPVAFALSASNSGWDATKTKEAAGRSWLARHGDHLSYRPAPPKTVCSVELDGAVLRVSHPEPAGDVDDEWFADEDLATVRVREYALSDVAPEPSDVAGGRVTLRSRATGEYVATVSTAAWGDVPARARARSPALSLEGDDGDESFDGSLGTTLGPFASMFGDPSQRSGAPRPRDDAAGPGAVRHEREIRVGRAPTLLPVRSTLADDDPWGLSGSDGGNVEDSKLWATWLRDQDRVAVLVVAADAKDRRAVARRALACGANVAHAAKSGAQALRVLAKIRVLRKRCDLVLCGAVEDMETAQLVAGVRAVWGFGGFEKRGEQGARADERRGDAARCPPAVAFGRGLAERTLGALDDSGVADYYDCGGPFDEHVFAGLLRPWRGDSTSTLRADDPRRSRRERPPTYLPNTTSSTPRTGSV</sequence>
<evidence type="ECO:0000313" key="3">
    <source>
        <dbReference type="Proteomes" id="UP001363151"/>
    </source>
</evidence>
<feature type="region of interest" description="Disordered" evidence="1">
    <location>
        <begin position="512"/>
        <end position="548"/>
    </location>
</feature>
<feature type="compositionally biased region" description="Basic and acidic residues" evidence="1">
    <location>
        <begin position="302"/>
        <end position="314"/>
    </location>
</feature>
<accession>A0ABR1G7M0</accession>
<gene>
    <name evidence="2" type="ORF">SO694_00043047</name>
</gene>
<feature type="compositionally biased region" description="Basic residues" evidence="1">
    <location>
        <begin position="1"/>
        <end position="10"/>
    </location>
</feature>
<proteinExistence type="predicted"/>
<protein>
    <submittedName>
        <fullName evidence="2">Uncharacterized protein</fullName>
    </submittedName>
</protein>
<dbReference type="Proteomes" id="UP001363151">
    <property type="component" value="Unassembled WGS sequence"/>
</dbReference>